<proteinExistence type="predicted"/>
<dbReference type="Pfam" id="PF05036">
    <property type="entry name" value="SPOR"/>
    <property type="match status" value="1"/>
</dbReference>
<dbReference type="Gene3D" id="1.25.40.10">
    <property type="entry name" value="Tetratricopeptide repeat domain"/>
    <property type="match status" value="1"/>
</dbReference>
<evidence type="ECO:0000313" key="3">
    <source>
        <dbReference type="Proteomes" id="UP000003571"/>
    </source>
</evidence>
<dbReference type="PATRIC" id="fig|907348.3.peg.262"/>
<dbReference type="GO" id="GO:0042834">
    <property type="term" value="F:peptidoglycan binding"/>
    <property type="evidence" value="ECO:0007669"/>
    <property type="project" value="InterPro"/>
</dbReference>
<gene>
    <name evidence="2" type="ORF">TresaDRAFT_2594</name>
</gene>
<dbReference type="SUPFAM" id="SSF110997">
    <property type="entry name" value="Sporulation related repeat"/>
    <property type="match status" value="1"/>
</dbReference>
<evidence type="ECO:0000259" key="1">
    <source>
        <dbReference type="PROSITE" id="PS51724"/>
    </source>
</evidence>
<dbReference type="EMBL" id="AGRW01000028">
    <property type="protein sequence ID" value="EIC02941.1"/>
    <property type="molecule type" value="Genomic_DNA"/>
</dbReference>
<dbReference type="STRING" id="907348.TresaDRAFT_2594"/>
<dbReference type="Proteomes" id="UP000003571">
    <property type="component" value="Unassembled WGS sequence"/>
</dbReference>
<evidence type="ECO:0000313" key="2">
    <source>
        <dbReference type="EMBL" id="EIC02941.1"/>
    </source>
</evidence>
<feature type="domain" description="SPOR" evidence="1">
    <location>
        <begin position="224"/>
        <end position="298"/>
    </location>
</feature>
<reference evidence="2 3" key="1">
    <citation type="submission" date="2011-09" db="EMBL/GenBank/DDBJ databases">
        <title>The draft genome of Treponema saccharophilum DSM 2985.</title>
        <authorList>
            <consortium name="US DOE Joint Genome Institute (JGI-PGF)"/>
            <person name="Lucas S."/>
            <person name="Copeland A."/>
            <person name="Lapidus A."/>
            <person name="Glavina del Rio T."/>
            <person name="Dalin E."/>
            <person name="Tice H."/>
            <person name="Bruce D."/>
            <person name="Goodwin L."/>
            <person name="Pitluck S."/>
            <person name="Peters L."/>
            <person name="Kyrpides N."/>
            <person name="Mavromatis K."/>
            <person name="Ivanova N."/>
            <person name="Markowitz V."/>
            <person name="Cheng J.-F."/>
            <person name="Hugenholtz P."/>
            <person name="Woyke T."/>
            <person name="Wu D."/>
            <person name="Gronow S."/>
            <person name="Wellnitz S."/>
            <person name="Brambilla E."/>
            <person name="Klenk H.-P."/>
            <person name="Eisen J.A."/>
        </authorList>
    </citation>
    <scope>NUCLEOTIDE SEQUENCE [LARGE SCALE GENOMIC DNA]</scope>
    <source>
        <strain evidence="2 3">DSM 2985</strain>
    </source>
</reference>
<dbReference type="InterPro" id="IPR011990">
    <property type="entry name" value="TPR-like_helical_dom_sf"/>
</dbReference>
<accession>H7EHJ5</accession>
<protein>
    <submittedName>
        <fullName evidence="2">Sporulation domain-containing protein</fullName>
    </submittedName>
</protein>
<dbReference type="AlphaFoldDB" id="H7EHJ5"/>
<dbReference type="PROSITE" id="PS51724">
    <property type="entry name" value="SPOR"/>
    <property type="match status" value="1"/>
</dbReference>
<keyword evidence="3" id="KW-1185">Reference proteome</keyword>
<organism evidence="2 3">
    <name type="scientific">Treponema saccharophilum DSM 2985</name>
    <dbReference type="NCBI Taxonomy" id="907348"/>
    <lineage>
        <taxon>Bacteria</taxon>
        <taxon>Pseudomonadati</taxon>
        <taxon>Spirochaetota</taxon>
        <taxon>Spirochaetia</taxon>
        <taxon>Spirochaetales</taxon>
        <taxon>Treponemataceae</taxon>
        <taxon>Treponema</taxon>
    </lineage>
</organism>
<dbReference type="InterPro" id="IPR007730">
    <property type="entry name" value="SPOR-like_dom"/>
</dbReference>
<dbReference type="InterPro" id="IPR036680">
    <property type="entry name" value="SPOR-like_sf"/>
</dbReference>
<sequence>MTAKSVMTEAAKKNSVSESISYLKKNVPQLATAADKRSGYAFLGSVQEQAGQYSDAQKSYSLAAAIEAGDADGMPKKSSEQLVLDAVRCALSVGDWESADSYLNSAVKKSKDKRIIAYVNLYAQWSALCRAETALDVSSSVEKLKEYSGDPDMKVVAPSVLLTLHHITGDVSYAAALRSEFPQSLEAGIVSGHITQMPTPFWYFVPRAGFVDVTPGDGESGGKARNSVRKKYQIGFFKEQKNADALVERLRALGFSAKIEFETRSSGTTYRLVYIEENDEGTVGSLLKDAGFDCYPVE</sequence>
<name>H7EHJ5_9SPIR</name>
<dbReference type="Gene3D" id="3.30.70.1070">
    <property type="entry name" value="Sporulation related repeat"/>
    <property type="match status" value="1"/>
</dbReference>
<dbReference type="eggNOG" id="ENOG5032KME">
    <property type="taxonomic scope" value="Bacteria"/>
</dbReference>
<comment type="caution">
    <text evidence="2">The sequence shown here is derived from an EMBL/GenBank/DDBJ whole genome shotgun (WGS) entry which is preliminary data.</text>
</comment>